<keyword evidence="2" id="KW-1185">Reference proteome</keyword>
<dbReference type="Pfam" id="PF13692">
    <property type="entry name" value="Glyco_trans_1_4"/>
    <property type="match status" value="1"/>
</dbReference>
<dbReference type="GO" id="GO:0016757">
    <property type="term" value="F:glycosyltransferase activity"/>
    <property type="evidence" value="ECO:0007669"/>
    <property type="project" value="TreeGrafter"/>
</dbReference>
<dbReference type="PANTHER" id="PTHR45947">
    <property type="entry name" value="SULFOQUINOVOSYL TRANSFERASE SQD2"/>
    <property type="match status" value="1"/>
</dbReference>
<evidence type="ECO:0000313" key="1">
    <source>
        <dbReference type="EMBL" id="KKB62921.1"/>
    </source>
</evidence>
<gene>
    <name evidence="1" type="ORF">WM40_14215</name>
</gene>
<dbReference type="Gene3D" id="3.40.50.2000">
    <property type="entry name" value="Glycogen Phosphorylase B"/>
    <property type="match status" value="2"/>
</dbReference>
<dbReference type="EMBL" id="LAQU01000014">
    <property type="protein sequence ID" value="KKB62921.1"/>
    <property type="molecule type" value="Genomic_DNA"/>
</dbReference>
<accession>A0A0F5JYF3</accession>
<name>A0A0F5JYF3_9BURK</name>
<protein>
    <submittedName>
        <fullName evidence="1">Uncharacterized protein</fullName>
    </submittedName>
</protein>
<dbReference type="CDD" id="cd03801">
    <property type="entry name" value="GT4_PimA-like"/>
    <property type="match status" value="1"/>
</dbReference>
<evidence type="ECO:0000313" key="2">
    <source>
        <dbReference type="Proteomes" id="UP000033618"/>
    </source>
</evidence>
<dbReference type="STRING" id="28092.WM40_14215"/>
<dbReference type="SUPFAM" id="SSF53756">
    <property type="entry name" value="UDP-Glycosyltransferase/glycogen phosphorylase"/>
    <property type="match status" value="1"/>
</dbReference>
<dbReference type="PATRIC" id="fig|28092.6.peg.3358"/>
<dbReference type="Proteomes" id="UP000033618">
    <property type="component" value="Unassembled WGS sequence"/>
</dbReference>
<dbReference type="InterPro" id="IPR050194">
    <property type="entry name" value="Glycosyltransferase_grp1"/>
</dbReference>
<proteinExistence type="predicted"/>
<reference evidence="1 2" key="1">
    <citation type="submission" date="2015-03" db="EMBL/GenBank/DDBJ databases">
        <title>Draft Genome Sequence of Burkholderia andropogonis type strain ICMP2807, isolated from Sorghum bicolor.</title>
        <authorList>
            <person name="Lopes-Santos L."/>
            <person name="Castro D.B."/>
            <person name="Ottoboni L.M."/>
            <person name="Park D."/>
            <person name="Weirc B.S."/>
            <person name="Destefano S.A."/>
        </authorList>
    </citation>
    <scope>NUCLEOTIDE SEQUENCE [LARGE SCALE GENOMIC DNA]</scope>
    <source>
        <strain evidence="1 2">ICMP2807</strain>
    </source>
</reference>
<sequence>MRVGLVLQSPAEIGGVASWCQDLALYRSRSFDVVAVLLESQHAQFEPDISPAPDTSESVGNCLTAEEKAHSPCNVATASNGAYEKDVTPLNEAFRAFDEVIVLPFPHGSEDHWSLQCDVDGIDWLPVHARLIGQRIDILVPNQYEYGFKLGAYLLSSHPRLRVIGVCHTDESYYLHLQRKYARILSTVIAVCTQSQHRLAGYGIRAIHVPYGVPDFAAPSDQRIKRSPLFTIGYVGRLCERQKKVSRLLLLAENIVRAKLPVSLLVCGDGEEHDALYTALRKTAISLTWTGPRHRMDMAGVYAQIDALILVSDTEGTPLAMLEAMSAGVVPLMPDIAGIGDTIVHGQNGFLYPRGDMNALSAQIATLSNQNILNNSDFSQDAVASAGKNRMASHATSTCGDIHHLHYLHRAATRSTYLSRYSLATHISALHQVFLQATNMTHIDTLDALAVIADHRSMRWHLDVLRDTSTLDT</sequence>
<dbReference type="PANTHER" id="PTHR45947:SF3">
    <property type="entry name" value="SULFOQUINOVOSYL TRANSFERASE SQD2"/>
    <property type="match status" value="1"/>
</dbReference>
<comment type="caution">
    <text evidence="1">The sequence shown here is derived from an EMBL/GenBank/DDBJ whole genome shotgun (WGS) entry which is preliminary data.</text>
</comment>
<organism evidence="1 2">
    <name type="scientific">Robbsia andropogonis</name>
    <dbReference type="NCBI Taxonomy" id="28092"/>
    <lineage>
        <taxon>Bacteria</taxon>
        <taxon>Pseudomonadati</taxon>
        <taxon>Pseudomonadota</taxon>
        <taxon>Betaproteobacteria</taxon>
        <taxon>Burkholderiales</taxon>
        <taxon>Burkholderiaceae</taxon>
        <taxon>Robbsia</taxon>
    </lineage>
</organism>
<dbReference type="AlphaFoldDB" id="A0A0F5JYF3"/>